<accession>A0A858RDP0</accession>
<evidence type="ECO:0000259" key="2">
    <source>
        <dbReference type="Pfam" id="PF13472"/>
    </source>
</evidence>
<gene>
    <name evidence="3" type="ORF">HHL09_05205</name>
</gene>
<feature type="domain" description="SGNH hydrolase-type esterase" evidence="2">
    <location>
        <begin position="25"/>
        <end position="216"/>
    </location>
</feature>
<feature type="signal peptide" evidence="1">
    <location>
        <begin position="1"/>
        <end position="18"/>
    </location>
</feature>
<dbReference type="InterPro" id="IPR051532">
    <property type="entry name" value="Ester_Hydrolysis_Enzymes"/>
</dbReference>
<dbReference type="InterPro" id="IPR013830">
    <property type="entry name" value="SGNH_hydro"/>
</dbReference>
<protein>
    <recommendedName>
        <fullName evidence="2">SGNH hydrolase-type esterase domain-containing protein</fullName>
    </recommendedName>
</protein>
<dbReference type="RefSeq" id="WP_169453417.1">
    <property type="nucleotide sequence ID" value="NZ_CP051774.1"/>
</dbReference>
<dbReference type="KEGG" id="luo:HHL09_05205"/>
<dbReference type="Gene3D" id="3.40.50.1110">
    <property type="entry name" value="SGNH hydrolase"/>
    <property type="match status" value="1"/>
</dbReference>
<dbReference type="Proteomes" id="UP000501812">
    <property type="component" value="Chromosome"/>
</dbReference>
<organism evidence="3 4">
    <name type="scientific">Luteolibacter luteus</name>
    <dbReference type="NCBI Taxonomy" id="2728835"/>
    <lineage>
        <taxon>Bacteria</taxon>
        <taxon>Pseudomonadati</taxon>
        <taxon>Verrucomicrobiota</taxon>
        <taxon>Verrucomicrobiia</taxon>
        <taxon>Verrucomicrobiales</taxon>
        <taxon>Verrucomicrobiaceae</taxon>
        <taxon>Luteolibacter</taxon>
    </lineage>
</organism>
<name>A0A858RDP0_9BACT</name>
<evidence type="ECO:0000256" key="1">
    <source>
        <dbReference type="SAM" id="SignalP"/>
    </source>
</evidence>
<dbReference type="InterPro" id="IPR029058">
    <property type="entry name" value="AB_hydrolase_fold"/>
</dbReference>
<dbReference type="Gene3D" id="3.40.50.1820">
    <property type="entry name" value="alpha/beta hydrolase"/>
    <property type="match status" value="1"/>
</dbReference>
<dbReference type="AlphaFoldDB" id="A0A858RDP0"/>
<keyword evidence="4" id="KW-1185">Reference proteome</keyword>
<dbReference type="PANTHER" id="PTHR30383:SF5">
    <property type="entry name" value="SGNH HYDROLASE-TYPE ESTERASE DOMAIN-CONTAINING PROTEIN"/>
    <property type="match status" value="1"/>
</dbReference>
<dbReference type="PANTHER" id="PTHR30383">
    <property type="entry name" value="THIOESTERASE 1/PROTEASE 1/LYSOPHOSPHOLIPASE L1"/>
    <property type="match status" value="1"/>
</dbReference>
<keyword evidence="1" id="KW-0732">Signal</keyword>
<proteinExistence type="predicted"/>
<sequence length="537" mass="59081">MTRLLCMVLFCLSPLAKGSGPTVVFLGDSITYDGRWAAWVESQLRHDNFYAEGEIINVGLGSETTSGLSEPGHAGGQFVRPCIHQRLDRVLDALHPDLVIACYGMNDGIYQPLDEGRMDAYKKGMTLLKEKVEGARAQIVFVTPPLFNPDKNIPDPSSYDGVLDAQAAWLKSNEAKGWKVIDIRPGLKAAVASARVANPGFIYAADGVHPGTEGHRFIADEIGEDLLPLLERKALPFANAAAYPVLYRRAQVLRDAWLSETKHSRPGVPEGLPVAEAKREAAKLWQEYRIVDEARISEWSGYERLDFKVDERDALLVRPKQPAKGNPWIWRTEFFGHEPQADLELLARGYHVAYIDVQNMYGAPVAMRHMDALYDQLVGAQGLSKKVTLEGFSRGGLFAFNWAALNPERVTALYVDAPVCDFKSWPGGKGVGPGSPEDWKRCLQAYGLSEAEAMAYSKNPVDQLAPLAKAGIPVLAVIGDSDEVVPVAENIDLVEKRYKELGGKIEVIRKAGGKHHPHSLPDPKPIVDFITAAEARQ</sequence>
<feature type="chain" id="PRO_5032899358" description="SGNH hydrolase-type esterase domain-containing protein" evidence="1">
    <location>
        <begin position="19"/>
        <end position="537"/>
    </location>
</feature>
<dbReference type="Pfam" id="PF13472">
    <property type="entry name" value="Lipase_GDSL_2"/>
    <property type="match status" value="1"/>
</dbReference>
<dbReference type="EMBL" id="CP051774">
    <property type="protein sequence ID" value="QJE95196.1"/>
    <property type="molecule type" value="Genomic_DNA"/>
</dbReference>
<reference evidence="3 4" key="1">
    <citation type="submission" date="2020-04" db="EMBL/GenBank/DDBJ databases">
        <title>Luteolibacter sp. G-1-1-1 isolated from soil.</title>
        <authorList>
            <person name="Dahal R.H."/>
        </authorList>
    </citation>
    <scope>NUCLEOTIDE SEQUENCE [LARGE SCALE GENOMIC DNA]</scope>
    <source>
        <strain evidence="3 4">G-1-1-1</strain>
    </source>
</reference>
<evidence type="ECO:0000313" key="3">
    <source>
        <dbReference type="EMBL" id="QJE95196.1"/>
    </source>
</evidence>
<dbReference type="GO" id="GO:0004622">
    <property type="term" value="F:phosphatidylcholine lysophospholipase activity"/>
    <property type="evidence" value="ECO:0007669"/>
    <property type="project" value="TreeGrafter"/>
</dbReference>
<evidence type="ECO:0000313" key="4">
    <source>
        <dbReference type="Proteomes" id="UP000501812"/>
    </source>
</evidence>
<dbReference type="InterPro" id="IPR036514">
    <property type="entry name" value="SGNH_hydro_sf"/>
</dbReference>
<dbReference type="SUPFAM" id="SSF52266">
    <property type="entry name" value="SGNH hydrolase"/>
    <property type="match status" value="1"/>
</dbReference>
<dbReference type="SUPFAM" id="SSF53474">
    <property type="entry name" value="alpha/beta-Hydrolases"/>
    <property type="match status" value="1"/>
</dbReference>